<reference evidence="2" key="1">
    <citation type="journal article" date="2014" name="Nat. Genet.">
        <title>A reference genome for common bean and genome-wide analysis of dual domestications.</title>
        <authorList>
            <person name="Schmutz J."/>
            <person name="McClean P.E."/>
            <person name="Mamidi S."/>
            <person name="Wu G.A."/>
            <person name="Cannon S.B."/>
            <person name="Grimwood J."/>
            <person name="Jenkins J."/>
            <person name="Shu S."/>
            <person name="Song Q."/>
            <person name="Chavarro C."/>
            <person name="Torres-Torres M."/>
            <person name="Geffroy V."/>
            <person name="Moghaddam S.M."/>
            <person name="Gao D."/>
            <person name="Abernathy B."/>
            <person name="Barry K."/>
            <person name="Blair M."/>
            <person name="Brick M.A."/>
            <person name="Chovatia M."/>
            <person name="Gepts P."/>
            <person name="Goodstein D.M."/>
            <person name="Gonzales M."/>
            <person name="Hellsten U."/>
            <person name="Hyten D.L."/>
            <person name="Jia G."/>
            <person name="Kelly J.D."/>
            <person name="Kudrna D."/>
            <person name="Lee R."/>
            <person name="Richard M.M."/>
            <person name="Miklas P.N."/>
            <person name="Osorno J.M."/>
            <person name="Rodrigues J."/>
            <person name="Thareau V."/>
            <person name="Urrea C.A."/>
            <person name="Wang M."/>
            <person name="Yu Y."/>
            <person name="Zhang M."/>
            <person name="Wing R.A."/>
            <person name="Cregan P.B."/>
            <person name="Rokhsar D.S."/>
            <person name="Jackson S.A."/>
        </authorList>
    </citation>
    <scope>NUCLEOTIDE SEQUENCE [LARGE SCALE GENOMIC DNA]</scope>
    <source>
        <strain evidence="2">cv. G19833</strain>
    </source>
</reference>
<dbReference type="AlphaFoldDB" id="V7C669"/>
<accession>V7C669</accession>
<gene>
    <name evidence="1" type="ORF">PHAVU_004G167100g</name>
</gene>
<name>V7C669_PHAVU</name>
<evidence type="ECO:0000313" key="1">
    <source>
        <dbReference type="EMBL" id="ESW24863.1"/>
    </source>
</evidence>
<keyword evidence="2" id="KW-1185">Reference proteome</keyword>
<protein>
    <submittedName>
        <fullName evidence="1">Uncharacterized protein</fullName>
    </submittedName>
</protein>
<dbReference type="Proteomes" id="UP000000226">
    <property type="component" value="Chromosome 4"/>
</dbReference>
<dbReference type="EMBL" id="CM002291">
    <property type="protein sequence ID" value="ESW24863.1"/>
    <property type="molecule type" value="Genomic_DNA"/>
</dbReference>
<sequence>MGNSIRTVGLLNDVGVGEDEPFHHQLGRDGFIHLSEREFKITRGGSWSEKWTMSYTLGPSTSILSLTRSGKDKGATGLFIQLLSVIPEQNGKFSRYGYELDVETVPRSDALADLYLFGTEDIRGLTVLKKRKNMNEKEPHAVTLAHYFAYSSFAYSSCINHISRNRTEVSLSVIVKIGATNGHLDITVEGPEQHPAPTLRYLIVEAMRTKIWKRTLCPHCANLYRHRHTMRTKIWKRTLCPHCANLYRHRHSVPVAQRHDNSYVMFQELFFMSNK</sequence>
<organism evidence="1 2">
    <name type="scientific">Phaseolus vulgaris</name>
    <name type="common">Kidney bean</name>
    <name type="synonym">French bean</name>
    <dbReference type="NCBI Taxonomy" id="3885"/>
    <lineage>
        <taxon>Eukaryota</taxon>
        <taxon>Viridiplantae</taxon>
        <taxon>Streptophyta</taxon>
        <taxon>Embryophyta</taxon>
        <taxon>Tracheophyta</taxon>
        <taxon>Spermatophyta</taxon>
        <taxon>Magnoliopsida</taxon>
        <taxon>eudicotyledons</taxon>
        <taxon>Gunneridae</taxon>
        <taxon>Pentapetalae</taxon>
        <taxon>rosids</taxon>
        <taxon>fabids</taxon>
        <taxon>Fabales</taxon>
        <taxon>Fabaceae</taxon>
        <taxon>Papilionoideae</taxon>
        <taxon>50 kb inversion clade</taxon>
        <taxon>NPAAA clade</taxon>
        <taxon>indigoferoid/millettioid clade</taxon>
        <taxon>Phaseoleae</taxon>
        <taxon>Phaseolus</taxon>
    </lineage>
</organism>
<dbReference type="Gramene" id="ESW24863">
    <property type="protein sequence ID" value="ESW24863"/>
    <property type="gene ID" value="PHAVU_004G167100g"/>
</dbReference>
<proteinExistence type="predicted"/>
<evidence type="ECO:0000313" key="2">
    <source>
        <dbReference type="Proteomes" id="UP000000226"/>
    </source>
</evidence>